<dbReference type="InterPro" id="IPR002737">
    <property type="entry name" value="MEMO1_fam"/>
</dbReference>
<reference evidence="3" key="1">
    <citation type="submission" date="2019-02" db="EMBL/GenBank/DDBJ databases">
        <authorList>
            <person name="Gruber-Vodicka R. H."/>
            <person name="Seah K. B. B."/>
        </authorList>
    </citation>
    <scope>NUCLEOTIDE SEQUENCE</scope>
    <source>
        <strain evidence="3">BECK_BZ106</strain>
    </source>
</reference>
<dbReference type="SUPFAM" id="SSF56300">
    <property type="entry name" value="Metallo-dependent phosphatases"/>
    <property type="match status" value="1"/>
</dbReference>
<organism evidence="3">
    <name type="scientific">Candidatus Kentrum sp. FW</name>
    <dbReference type="NCBI Taxonomy" id="2126338"/>
    <lineage>
        <taxon>Bacteria</taxon>
        <taxon>Pseudomonadati</taxon>
        <taxon>Pseudomonadota</taxon>
        <taxon>Gammaproteobacteria</taxon>
        <taxon>Candidatus Kentrum</taxon>
    </lineage>
</organism>
<name>A0A450TAI4_9GAMM</name>
<dbReference type="InterPro" id="IPR019079">
    <property type="entry name" value="Capsule_synth_CapA"/>
</dbReference>
<dbReference type="Pfam" id="PF01875">
    <property type="entry name" value="Memo"/>
    <property type="match status" value="1"/>
</dbReference>
<evidence type="ECO:0000256" key="1">
    <source>
        <dbReference type="ARBA" id="ARBA00005662"/>
    </source>
</evidence>
<dbReference type="NCBIfam" id="TIGR04336">
    <property type="entry name" value="AmmeMemoSam_B"/>
    <property type="match status" value="1"/>
</dbReference>
<evidence type="ECO:0000259" key="2">
    <source>
        <dbReference type="SMART" id="SM00854"/>
    </source>
</evidence>
<dbReference type="Gene3D" id="3.40.830.10">
    <property type="entry name" value="LigB-like"/>
    <property type="match status" value="1"/>
</dbReference>
<accession>A0A450TAI4</accession>
<dbReference type="PANTHER" id="PTHR33393">
    <property type="entry name" value="POLYGLUTAMINE SYNTHESIS ACCESSORY PROTEIN RV0574C-RELATED"/>
    <property type="match status" value="1"/>
</dbReference>
<protein>
    <submittedName>
        <fullName evidence="3">Poly-gamma-glutamate synthesis protein (Capsule biosynthesis protein)</fullName>
    </submittedName>
</protein>
<dbReference type="SMART" id="SM00854">
    <property type="entry name" value="PGA_cap"/>
    <property type="match status" value="1"/>
</dbReference>
<comment type="similarity">
    <text evidence="1">Belongs to the CapA family.</text>
</comment>
<gene>
    <name evidence="3" type="ORF">BECKFW1821B_GA0114236_10866</name>
</gene>
<feature type="domain" description="Capsule synthesis protein CapA" evidence="2">
    <location>
        <begin position="303"/>
        <end position="525"/>
    </location>
</feature>
<dbReference type="Pfam" id="PF09587">
    <property type="entry name" value="PGA_cap"/>
    <property type="match status" value="2"/>
</dbReference>
<evidence type="ECO:0000313" key="3">
    <source>
        <dbReference type="EMBL" id="VFJ63700.1"/>
    </source>
</evidence>
<dbReference type="PANTHER" id="PTHR33393:SF11">
    <property type="entry name" value="POLYGLUTAMINE SYNTHESIS ACCESSORY PROTEIN RV0574C-RELATED"/>
    <property type="match status" value="1"/>
</dbReference>
<dbReference type="InterPro" id="IPR029052">
    <property type="entry name" value="Metallo-depent_PP-like"/>
</dbReference>
<sequence>MSILKIAKDILLAGAFWFCVVSGLHAEQDMRSPFVAAAWDKAALTAAIEAERPAFDPPKGVTGLTVPHHLLAADLVARGFWAASDNEYERIILISPDHFRKVQGHFSVARADLETVFGSIPTDGAVVDTLLAQPALFEPATDIQSEHGILSVAPFIRHFFPDTPTITIVASIDAMRDAWEQGVAALEPFVTDNTLIIQSTDYSHYLLLPDAIRRDQETLATIAAMDGANISRMLQPAHMDSRAAQYLQLVLQKNRFGAMPVIIANRNSAEYGSGIGSTTSYVVSVFLRDPAAGSVLRYEDHQLTFLAGDTLLGRYFQPILQNRQTTESIADTVLGVTRGAPLVINLEGVLLDEPVVGLGSGSHAMLTETAMPLLKRLNVIAAGLANNHSHDLGALGFAESVRILSEHGLMPLKHGEIGDLGGFRILPLGFHRGRGMGQRVVGSAEDLKAVCAQAAEPPLVAFVHWGTEYTDTATDAEREAALALNRCGVTLVAGAHSHQATRNIESLAGGAVQLVFSLGNFAFDQRSDRATGALLELRVFKQGTIAARLVSIPNLFEVGGEQRNQKALVPKPARLPQLI</sequence>
<dbReference type="InterPro" id="IPR052169">
    <property type="entry name" value="CW_Biosynth-Accessory"/>
</dbReference>
<dbReference type="EMBL" id="CAADFD010000086">
    <property type="protein sequence ID" value="VFJ63700.1"/>
    <property type="molecule type" value="Genomic_DNA"/>
</dbReference>
<dbReference type="AlphaFoldDB" id="A0A450TAI4"/>
<proteinExistence type="inferred from homology"/>